<proteinExistence type="predicted"/>
<dbReference type="EMBL" id="BAABDU010000011">
    <property type="protein sequence ID" value="GAA3784296.1"/>
    <property type="molecule type" value="Genomic_DNA"/>
</dbReference>
<feature type="transmembrane region" description="Helical" evidence="1">
    <location>
        <begin position="105"/>
        <end position="128"/>
    </location>
</feature>
<feature type="transmembrane region" description="Helical" evidence="1">
    <location>
        <begin position="74"/>
        <end position="93"/>
    </location>
</feature>
<feature type="transmembrane region" description="Helical" evidence="1">
    <location>
        <begin position="40"/>
        <end position="62"/>
    </location>
</feature>
<keyword evidence="1" id="KW-0472">Membrane</keyword>
<protein>
    <submittedName>
        <fullName evidence="2">Uncharacterized protein</fullName>
    </submittedName>
</protein>
<comment type="caution">
    <text evidence="2">The sequence shown here is derived from an EMBL/GenBank/DDBJ whole genome shotgun (WGS) entry which is preliminary data.</text>
</comment>
<evidence type="ECO:0000256" key="1">
    <source>
        <dbReference type="SAM" id="Phobius"/>
    </source>
</evidence>
<evidence type="ECO:0000313" key="2">
    <source>
        <dbReference type="EMBL" id="GAA3784296.1"/>
    </source>
</evidence>
<evidence type="ECO:0000313" key="3">
    <source>
        <dbReference type="Proteomes" id="UP001500748"/>
    </source>
</evidence>
<keyword evidence="1" id="KW-1133">Transmembrane helix</keyword>
<organism evidence="2 3">
    <name type="scientific">Flavobacterium ginsengiterrae</name>
    <dbReference type="NCBI Taxonomy" id="871695"/>
    <lineage>
        <taxon>Bacteria</taxon>
        <taxon>Pseudomonadati</taxon>
        <taxon>Bacteroidota</taxon>
        <taxon>Flavobacteriia</taxon>
        <taxon>Flavobacteriales</taxon>
        <taxon>Flavobacteriaceae</taxon>
        <taxon>Flavobacterium</taxon>
    </lineage>
</organism>
<keyword evidence="1" id="KW-0812">Transmembrane</keyword>
<keyword evidence="3" id="KW-1185">Reference proteome</keyword>
<accession>A0ABP7H699</accession>
<dbReference type="Proteomes" id="UP001500748">
    <property type="component" value="Unassembled WGS sequence"/>
</dbReference>
<sequence>MKKILSIGCLMFFVHFFILLVFFTRLNVYVPKHYESNDHGIYSIITLFFSFIIYIVSIILVLVEYKMKIGYKWIMLFLMYSNCLLEFYINTFYQFQLFTRPERYNISAIIIILIYFAFELVLTYYVIIKLYKTNEIEK</sequence>
<name>A0ABP7H699_9FLAO</name>
<feature type="transmembrane region" description="Helical" evidence="1">
    <location>
        <begin position="7"/>
        <end position="28"/>
    </location>
</feature>
<gene>
    <name evidence="2" type="ORF">GCM10022423_46960</name>
</gene>
<reference evidence="3" key="1">
    <citation type="journal article" date="2019" name="Int. J. Syst. Evol. Microbiol.">
        <title>The Global Catalogue of Microorganisms (GCM) 10K type strain sequencing project: providing services to taxonomists for standard genome sequencing and annotation.</title>
        <authorList>
            <consortium name="The Broad Institute Genomics Platform"/>
            <consortium name="The Broad Institute Genome Sequencing Center for Infectious Disease"/>
            <person name="Wu L."/>
            <person name="Ma J."/>
        </authorList>
    </citation>
    <scope>NUCLEOTIDE SEQUENCE [LARGE SCALE GENOMIC DNA]</scope>
    <source>
        <strain evidence="3">JCM 17337</strain>
    </source>
</reference>